<accession>A0A4S2MVK3</accession>
<gene>
    <name evidence="2" type="ORF">EX30DRAFT_372177</name>
</gene>
<name>A0A4S2MVK3_9PEZI</name>
<sequence length="170" mass="18144">MLFSFTAPLLLLSSSLVAALPAQTTAKYEIAIPTLDKSSTSLICSNSGVSAAVGAVVEIAYRFCNDKIQFADAWPAEMPIEQTKVVTGTPYYHVDSTTVPGVNVHVALFNLLPDQWRATVNDCYTLSYQAVTGCPDGKGGAVSGTAFKYAGNDDKTHGKHGVVVRLEKRN</sequence>
<evidence type="ECO:0000256" key="1">
    <source>
        <dbReference type="SAM" id="SignalP"/>
    </source>
</evidence>
<organism evidence="2 3">
    <name type="scientific">Ascodesmis nigricans</name>
    <dbReference type="NCBI Taxonomy" id="341454"/>
    <lineage>
        <taxon>Eukaryota</taxon>
        <taxon>Fungi</taxon>
        <taxon>Dikarya</taxon>
        <taxon>Ascomycota</taxon>
        <taxon>Pezizomycotina</taxon>
        <taxon>Pezizomycetes</taxon>
        <taxon>Pezizales</taxon>
        <taxon>Ascodesmidaceae</taxon>
        <taxon>Ascodesmis</taxon>
    </lineage>
</organism>
<protein>
    <submittedName>
        <fullName evidence="2">Uncharacterized protein</fullName>
    </submittedName>
</protein>
<feature type="chain" id="PRO_5020295369" evidence="1">
    <location>
        <begin position="20"/>
        <end position="170"/>
    </location>
</feature>
<reference evidence="2 3" key="1">
    <citation type="submission" date="2019-04" db="EMBL/GenBank/DDBJ databases">
        <title>Comparative genomics and transcriptomics to analyze fruiting body development in filamentous ascomycetes.</title>
        <authorList>
            <consortium name="DOE Joint Genome Institute"/>
            <person name="Lutkenhaus R."/>
            <person name="Traeger S."/>
            <person name="Breuer J."/>
            <person name="Kuo A."/>
            <person name="Lipzen A."/>
            <person name="Pangilinan J."/>
            <person name="Dilworth D."/>
            <person name="Sandor L."/>
            <person name="Poggeler S."/>
            <person name="Barry K."/>
            <person name="Grigoriev I.V."/>
            <person name="Nowrousian M."/>
        </authorList>
    </citation>
    <scope>NUCLEOTIDE SEQUENCE [LARGE SCALE GENOMIC DNA]</scope>
    <source>
        <strain evidence="2 3">CBS 389.68</strain>
    </source>
</reference>
<evidence type="ECO:0000313" key="3">
    <source>
        <dbReference type="Proteomes" id="UP000298138"/>
    </source>
</evidence>
<dbReference type="AlphaFoldDB" id="A0A4S2MVK3"/>
<evidence type="ECO:0000313" key="2">
    <source>
        <dbReference type="EMBL" id="TGZ80546.1"/>
    </source>
</evidence>
<dbReference type="EMBL" id="ML220124">
    <property type="protein sequence ID" value="TGZ80546.1"/>
    <property type="molecule type" value="Genomic_DNA"/>
</dbReference>
<keyword evidence="3" id="KW-1185">Reference proteome</keyword>
<dbReference type="Proteomes" id="UP000298138">
    <property type="component" value="Unassembled WGS sequence"/>
</dbReference>
<dbReference type="InParanoid" id="A0A4S2MVK3"/>
<proteinExistence type="predicted"/>
<keyword evidence="1" id="KW-0732">Signal</keyword>
<feature type="signal peptide" evidence="1">
    <location>
        <begin position="1"/>
        <end position="19"/>
    </location>
</feature>